<dbReference type="InterPro" id="IPR051533">
    <property type="entry name" value="WaaL-like"/>
</dbReference>
<feature type="transmembrane region" description="Helical" evidence="6">
    <location>
        <begin position="244"/>
        <end position="260"/>
    </location>
</feature>
<feature type="transmembrane region" description="Helical" evidence="6">
    <location>
        <begin position="157"/>
        <end position="176"/>
    </location>
</feature>
<dbReference type="PROSITE" id="PS50293">
    <property type="entry name" value="TPR_REGION"/>
    <property type="match status" value="1"/>
</dbReference>
<feature type="repeat" description="TPR" evidence="5">
    <location>
        <begin position="567"/>
        <end position="600"/>
    </location>
</feature>
<evidence type="ECO:0000256" key="5">
    <source>
        <dbReference type="PROSITE-ProRule" id="PRU00339"/>
    </source>
</evidence>
<feature type="transmembrane region" description="Helical" evidence="6">
    <location>
        <begin position="100"/>
        <end position="122"/>
    </location>
</feature>
<keyword evidence="4 6" id="KW-0472">Membrane</keyword>
<organism evidence="8 9">
    <name type="scientific">Candidatus Desantisbacteria bacterium CG_4_10_14_0_8_um_filter_48_22</name>
    <dbReference type="NCBI Taxonomy" id="1974543"/>
    <lineage>
        <taxon>Bacteria</taxon>
        <taxon>Candidatus Desantisiibacteriota</taxon>
    </lineage>
</organism>
<feature type="transmembrane region" description="Helical" evidence="6">
    <location>
        <begin position="6"/>
        <end position="23"/>
    </location>
</feature>
<feature type="transmembrane region" description="Helical" evidence="6">
    <location>
        <begin position="222"/>
        <end position="238"/>
    </location>
</feature>
<feature type="transmembrane region" description="Helical" evidence="6">
    <location>
        <begin position="272"/>
        <end position="291"/>
    </location>
</feature>
<gene>
    <name evidence="8" type="ORF">COY52_11525</name>
</gene>
<comment type="subcellular location">
    <subcellularLocation>
        <location evidence="1">Membrane</location>
        <topology evidence="1">Multi-pass membrane protein</topology>
    </subcellularLocation>
</comment>
<dbReference type="InterPro" id="IPR019734">
    <property type="entry name" value="TPR_rpt"/>
</dbReference>
<comment type="caution">
    <text evidence="8">The sequence shown here is derived from an EMBL/GenBank/DDBJ whole genome shotgun (WGS) entry which is preliminary data.</text>
</comment>
<evidence type="ECO:0000313" key="9">
    <source>
        <dbReference type="Proteomes" id="UP000229307"/>
    </source>
</evidence>
<dbReference type="PANTHER" id="PTHR37422">
    <property type="entry name" value="TEICHURONIC ACID BIOSYNTHESIS PROTEIN TUAE"/>
    <property type="match status" value="1"/>
</dbReference>
<feature type="transmembrane region" description="Helical" evidence="6">
    <location>
        <begin position="453"/>
        <end position="471"/>
    </location>
</feature>
<accession>A0A2M7S535</accession>
<dbReference type="PANTHER" id="PTHR37422:SF13">
    <property type="entry name" value="LIPOPOLYSACCHARIDE BIOSYNTHESIS PROTEIN PA4999-RELATED"/>
    <property type="match status" value="1"/>
</dbReference>
<evidence type="ECO:0000256" key="6">
    <source>
        <dbReference type="SAM" id="Phobius"/>
    </source>
</evidence>
<evidence type="ECO:0000256" key="2">
    <source>
        <dbReference type="ARBA" id="ARBA00022692"/>
    </source>
</evidence>
<dbReference type="SUPFAM" id="SSF48452">
    <property type="entry name" value="TPR-like"/>
    <property type="match status" value="1"/>
</dbReference>
<keyword evidence="5" id="KW-0802">TPR repeat</keyword>
<dbReference type="EMBL" id="PFMR01000317">
    <property type="protein sequence ID" value="PIZ14670.1"/>
    <property type="molecule type" value="Genomic_DNA"/>
</dbReference>
<keyword evidence="3 6" id="KW-1133">Transmembrane helix</keyword>
<feature type="domain" description="O-antigen ligase-related" evidence="7">
    <location>
        <begin position="227"/>
        <end position="406"/>
    </location>
</feature>
<name>A0A2M7S535_9BACT</name>
<reference evidence="9" key="1">
    <citation type="submission" date="2017-09" db="EMBL/GenBank/DDBJ databases">
        <title>Depth-based differentiation of microbial function through sediment-hosted aquifers and enrichment of novel symbionts in the deep terrestrial subsurface.</title>
        <authorList>
            <person name="Probst A.J."/>
            <person name="Ladd B."/>
            <person name="Jarett J.K."/>
            <person name="Geller-Mcgrath D.E."/>
            <person name="Sieber C.M.K."/>
            <person name="Emerson J.B."/>
            <person name="Anantharaman K."/>
            <person name="Thomas B.C."/>
            <person name="Malmstrom R."/>
            <person name="Stieglmeier M."/>
            <person name="Klingl A."/>
            <person name="Woyke T."/>
            <person name="Ryan C.M."/>
            <person name="Banfield J.F."/>
        </authorList>
    </citation>
    <scope>NUCLEOTIDE SEQUENCE [LARGE SCALE GENOMIC DNA]</scope>
</reference>
<feature type="repeat" description="TPR" evidence="5">
    <location>
        <begin position="601"/>
        <end position="634"/>
    </location>
</feature>
<evidence type="ECO:0000256" key="3">
    <source>
        <dbReference type="ARBA" id="ARBA00022989"/>
    </source>
</evidence>
<feature type="transmembrane region" description="Helical" evidence="6">
    <location>
        <begin position="128"/>
        <end position="145"/>
    </location>
</feature>
<dbReference type="PROSITE" id="PS50005">
    <property type="entry name" value="TPR"/>
    <property type="match status" value="3"/>
</dbReference>
<dbReference type="InterPro" id="IPR007016">
    <property type="entry name" value="O-antigen_ligase-rel_domated"/>
</dbReference>
<dbReference type="Proteomes" id="UP000229307">
    <property type="component" value="Unassembled WGS sequence"/>
</dbReference>
<feature type="transmembrane region" description="Helical" evidence="6">
    <location>
        <begin position="196"/>
        <end position="215"/>
    </location>
</feature>
<feature type="transmembrane region" description="Helical" evidence="6">
    <location>
        <begin position="428"/>
        <end position="447"/>
    </location>
</feature>
<feature type="transmembrane region" description="Helical" evidence="6">
    <location>
        <begin position="69"/>
        <end position="88"/>
    </location>
</feature>
<dbReference type="GO" id="GO:0016020">
    <property type="term" value="C:membrane"/>
    <property type="evidence" value="ECO:0007669"/>
    <property type="project" value="UniProtKB-SubCell"/>
</dbReference>
<evidence type="ECO:0000259" key="7">
    <source>
        <dbReference type="Pfam" id="PF04932"/>
    </source>
</evidence>
<evidence type="ECO:0000256" key="4">
    <source>
        <dbReference type="ARBA" id="ARBA00023136"/>
    </source>
</evidence>
<feature type="transmembrane region" description="Helical" evidence="6">
    <location>
        <begin position="35"/>
        <end position="57"/>
    </location>
</feature>
<dbReference type="Pfam" id="PF13432">
    <property type="entry name" value="TPR_16"/>
    <property type="match status" value="1"/>
</dbReference>
<evidence type="ECO:0000313" key="8">
    <source>
        <dbReference type="EMBL" id="PIZ14670.1"/>
    </source>
</evidence>
<dbReference type="SMART" id="SM00028">
    <property type="entry name" value="TPR"/>
    <property type="match status" value="4"/>
</dbReference>
<feature type="transmembrane region" description="Helical" evidence="6">
    <location>
        <begin position="398"/>
        <end position="416"/>
    </location>
</feature>
<dbReference type="Pfam" id="PF13174">
    <property type="entry name" value="TPR_6"/>
    <property type="match status" value="1"/>
</dbReference>
<dbReference type="InterPro" id="IPR011990">
    <property type="entry name" value="TPR-like_helical_dom_sf"/>
</dbReference>
<dbReference type="AlphaFoldDB" id="A0A2M7S535"/>
<keyword evidence="2 6" id="KW-0812">Transmembrane</keyword>
<evidence type="ECO:0000256" key="1">
    <source>
        <dbReference type="ARBA" id="ARBA00004141"/>
    </source>
</evidence>
<dbReference type="Pfam" id="PF04932">
    <property type="entry name" value="Wzy_C"/>
    <property type="match status" value="1"/>
</dbReference>
<dbReference type="Gene3D" id="1.25.40.10">
    <property type="entry name" value="Tetratricopeptide repeat domain"/>
    <property type="match status" value="1"/>
</dbReference>
<feature type="repeat" description="TPR" evidence="5">
    <location>
        <begin position="679"/>
        <end position="712"/>
    </location>
</feature>
<sequence length="729" mass="82247">MTFFEWFLFFLVLIVPFIATIFLKREKLTSVAGRTYFYSILIDTGLILLAGAVPLVLDTRSFTAGLMKTSFSEIIIFTIFLAWLLKAVEESRLNLRHSPIALFVLIILWSCIISFFTSSFKFASIKEMFRIFSYGMLFFVIANEVDSRARIQRILSVLLVSGAVVAIYGLAQSLGYDFISWESTGRAVSFIGNPNFLGGFLIMIIPLCISALLISKSWLYRLLYFIVFLVLVLCLMRTFTRTSIIALFAGFLLYVVLNLLKQGPSGTFSKPFIPIVLTGVAAGIFIIFIFTPGLQLLKTKSKNIIPSARIILKEAPEFIFRPYGFKTNATENIGVRITIWQTAYRMFLSRPLFGWGVGTLAYNAPLYRPSFYKLKGFGRANIVEHAHSEYFEILAEQGLVGILAFLGLIVSFFVYSIKKLKCLDRDDFYLVSGGICAVFCCLVDNTASVNLRISSTGVTFWLLVGIMNRITMGFDGDRHGHQYQGFLEHQEERAPASLMHAGKHLNLKFLSVLLIILVGIFLWISALKPLFADLHLGRVTKVLKKYGPPEASLRECEVALMYEPTNVDALFLIGNIYASHGRWKEARIAYENVARFSPFRGQLDYNLGLAYFNTGLPEKAINSFRIATEIDSTDYMAYQMLGLCYTVSADWQRSLEAFKKASEAKREIAALEGNDPFFLDAFYNMGTAYYKLGEKREAIEIYDKISKIAPHDTATLEMLSLIRAGKDLK</sequence>
<proteinExistence type="predicted"/>
<feature type="transmembrane region" description="Helical" evidence="6">
    <location>
        <begin position="507"/>
        <end position="526"/>
    </location>
</feature>
<protein>
    <recommendedName>
        <fullName evidence="7">O-antigen ligase-related domain-containing protein</fullName>
    </recommendedName>
</protein>